<evidence type="ECO:0000256" key="1">
    <source>
        <dbReference type="SAM" id="MobiDB-lite"/>
    </source>
</evidence>
<sequence>MNINHKALAAGSREPGSEQLASGIIQSGIRNSQSIRKSWYSVFGSVLAVFLGLAPVISSAEPPEGRGPGVNKPLGWAKGR</sequence>
<proteinExistence type="predicted"/>
<evidence type="ECO:0000313" key="4">
    <source>
        <dbReference type="Proteomes" id="UP000183898"/>
    </source>
</evidence>
<organism evidence="3 4">
    <name type="scientific">Nitrosospira multiformis</name>
    <dbReference type="NCBI Taxonomy" id="1231"/>
    <lineage>
        <taxon>Bacteria</taxon>
        <taxon>Pseudomonadati</taxon>
        <taxon>Pseudomonadota</taxon>
        <taxon>Betaproteobacteria</taxon>
        <taxon>Nitrosomonadales</taxon>
        <taxon>Nitrosomonadaceae</taxon>
        <taxon>Nitrosospira</taxon>
    </lineage>
</organism>
<keyword evidence="2" id="KW-1133">Transmembrane helix</keyword>
<gene>
    <name evidence="3" type="ORF">SAMN05216404_1344</name>
</gene>
<feature type="transmembrane region" description="Helical" evidence="2">
    <location>
        <begin position="39"/>
        <end position="58"/>
    </location>
</feature>
<protein>
    <submittedName>
        <fullName evidence="3">Uncharacterized protein</fullName>
    </submittedName>
</protein>
<evidence type="ECO:0000313" key="3">
    <source>
        <dbReference type="EMBL" id="SEO52335.1"/>
    </source>
</evidence>
<feature type="region of interest" description="Disordered" evidence="1">
    <location>
        <begin position="59"/>
        <end position="80"/>
    </location>
</feature>
<name>A0A1H8QDM4_9PROT</name>
<dbReference type="Proteomes" id="UP000183898">
    <property type="component" value="Unassembled WGS sequence"/>
</dbReference>
<reference evidence="3 4" key="1">
    <citation type="submission" date="2016-10" db="EMBL/GenBank/DDBJ databases">
        <authorList>
            <person name="de Groot N.N."/>
        </authorList>
    </citation>
    <scope>NUCLEOTIDE SEQUENCE [LARGE SCALE GENOMIC DNA]</scope>
    <source>
        <strain evidence="3 4">Nl18</strain>
    </source>
</reference>
<feature type="non-terminal residue" evidence="3">
    <location>
        <position position="80"/>
    </location>
</feature>
<dbReference type="AlphaFoldDB" id="A0A1H8QDM4"/>
<evidence type="ECO:0000256" key="2">
    <source>
        <dbReference type="SAM" id="Phobius"/>
    </source>
</evidence>
<dbReference type="EMBL" id="FOCT01000034">
    <property type="protein sequence ID" value="SEO52335.1"/>
    <property type="molecule type" value="Genomic_DNA"/>
</dbReference>
<keyword evidence="2" id="KW-0812">Transmembrane</keyword>
<accession>A0A1H8QDM4</accession>
<keyword evidence="2" id="KW-0472">Membrane</keyword>